<dbReference type="PROSITE" id="PS50021">
    <property type="entry name" value="CH"/>
    <property type="match status" value="1"/>
</dbReference>
<dbReference type="InterPro" id="IPR001589">
    <property type="entry name" value="Actinin_actin-bd_CS"/>
</dbReference>
<evidence type="ECO:0000259" key="3">
    <source>
        <dbReference type="PROSITE" id="PS50021"/>
    </source>
</evidence>
<keyword evidence="1" id="KW-0677">Repeat</keyword>
<gene>
    <name evidence="4" type="ORF">SPLIT_LOCUS5954</name>
</gene>
<dbReference type="PROSITE" id="PS00020">
    <property type="entry name" value="ACTININ_2"/>
    <property type="match status" value="1"/>
</dbReference>
<dbReference type="CDD" id="cd21188">
    <property type="entry name" value="CH_PLEC-like_rpt1"/>
    <property type="match status" value="1"/>
</dbReference>
<organism evidence="4 5">
    <name type="scientific">Spodoptera littoralis</name>
    <name type="common">Egyptian cotton leafworm</name>
    <dbReference type="NCBI Taxonomy" id="7109"/>
    <lineage>
        <taxon>Eukaryota</taxon>
        <taxon>Metazoa</taxon>
        <taxon>Ecdysozoa</taxon>
        <taxon>Arthropoda</taxon>
        <taxon>Hexapoda</taxon>
        <taxon>Insecta</taxon>
        <taxon>Pterygota</taxon>
        <taxon>Neoptera</taxon>
        <taxon>Endopterygota</taxon>
        <taxon>Lepidoptera</taxon>
        <taxon>Glossata</taxon>
        <taxon>Ditrysia</taxon>
        <taxon>Noctuoidea</taxon>
        <taxon>Noctuidae</taxon>
        <taxon>Amphipyrinae</taxon>
        <taxon>Spodoptera</taxon>
    </lineage>
</organism>
<dbReference type="InterPro" id="IPR036872">
    <property type="entry name" value="CH_dom_sf"/>
</dbReference>
<dbReference type="InterPro" id="IPR001715">
    <property type="entry name" value="CH_dom"/>
</dbReference>
<dbReference type="PANTHER" id="PTHR11915">
    <property type="entry name" value="SPECTRIN/FILAMIN RELATED CYTOSKELETAL PROTEIN"/>
    <property type="match status" value="1"/>
</dbReference>
<name>A0A9P0I6D5_SPOLI</name>
<dbReference type="Pfam" id="PF00307">
    <property type="entry name" value="CH"/>
    <property type="match status" value="1"/>
</dbReference>
<keyword evidence="2" id="KW-0009">Actin-binding</keyword>
<dbReference type="SUPFAM" id="SSF47576">
    <property type="entry name" value="Calponin-homology domain, CH-domain"/>
    <property type="match status" value="1"/>
</dbReference>
<sequence>MALVGLIIIDSEETDDELSKGNDKAIGNVLTLLYPTLLGQTYTRLHVCEVINNQPCCPPQQVNRHVNDLFEDLRDGLNLISLLEVLSGEHLPRERGRMRFHMLQNVQMALDFLRYKKIKLVNIRAEDIVDGNPKLTLGLIWTIILHFQTRKALLNVNNKNLEVMLVAHSEV</sequence>
<dbReference type="Proteomes" id="UP001153321">
    <property type="component" value="Chromosome 21"/>
</dbReference>
<evidence type="ECO:0000256" key="2">
    <source>
        <dbReference type="ARBA" id="ARBA00023203"/>
    </source>
</evidence>
<accession>A0A9P0I6D5</accession>
<feature type="domain" description="Calponin-homology (CH)" evidence="3">
    <location>
        <begin position="38"/>
        <end position="148"/>
    </location>
</feature>
<keyword evidence="5" id="KW-1185">Reference proteome</keyword>
<protein>
    <recommendedName>
        <fullName evidence="3">Calponin-homology (CH) domain-containing protein</fullName>
    </recommendedName>
</protein>
<dbReference type="GO" id="GO:0003779">
    <property type="term" value="F:actin binding"/>
    <property type="evidence" value="ECO:0007669"/>
    <property type="project" value="UniProtKB-KW"/>
</dbReference>
<dbReference type="Gene3D" id="1.10.418.10">
    <property type="entry name" value="Calponin-like domain"/>
    <property type="match status" value="1"/>
</dbReference>
<evidence type="ECO:0000313" key="5">
    <source>
        <dbReference type="Proteomes" id="UP001153321"/>
    </source>
</evidence>
<reference evidence="4" key="1">
    <citation type="submission" date="2022-02" db="EMBL/GenBank/DDBJ databases">
        <authorList>
            <person name="King R."/>
        </authorList>
    </citation>
    <scope>NUCLEOTIDE SEQUENCE</scope>
</reference>
<evidence type="ECO:0000256" key="1">
    <source>
        <dbReference type="ARBA" id="ARBA00022737"/>
    </source>
</evidence>
<dbReference type="FunFam" id="1.10.418.10:FF:000048">
    <property type="entry name" value="Short stop, isoform B"/>
    <property type="match status" value="1"/>
</dbReference>
<dbReference type="SMART" id="SM00033">
    <property type="entry name" value="CH"/>
    <property type="match status" value="1"/>
</dbReference>
<dbReference type="EMBL" id="LR824552">
    <property type="protein sequence ID" value="CAH1640598.1"/>
    <property type="molecule type" value="Genomic_DNA"/>
</dbReference>
<proteinExistence type="predicted"/>
<dbReference type="AlphaFoldDB" id="A0A9P0I6D5"/>
<evidence type="ECO:0000313" key="4">
    <source>
        <dbReference type="EMBL" id="CAH1640598.1"/>
    </source>
</evidence>